<evidence type="ECO:0000259" key="1">
    <source>
        <dbReference type="Pfam" id="PF13577"/>
    </source>
</evidence>
<protein>
    <recommendedName>
        <fullName evidence="1">SnoaL-like domain-containing protein</fullName>
    </recommendedName>
</protein>
<feature type="domain" description="SnoaL-like" evidence="1">
    <location>
        <begin position="4"/>
        <end position="120"/>
    </location>
</feature>
<gene>
    <name evidence="2" type="ORF">Ato02nite_020470</name>
</gene>
<reference evidence="2 3" key="1">
    <citation type="submission" date="2021-03" db="EMBL/GenBank/DDBJ databases">
        <title>Whole genome shotgun sequence of Actinoplanes toevensis NBRC 105298.</title>
        <authorList>
            <person name="Komaki H."/>
            <person name="Tamura T."/>
        </authorList>
    </citation>
    <scope>NUCLEOTIDE SEQUENCE [LARGE SCALE GENOMIC DNA]</scope>
    <source>
        <strain evidence="2 3">NBRC 105298</strain>
    </source>
</reference>
<evidence type="ECO:0000313" key="2">
    <source>
        <dbReference type="EMBL" id="GIM90254.1"/>
    </source>
</evidence>
<dbReference type="InterPro" id="IPR037401">
    <property type="entry name" value="SnoaL-like"/>
</dbReference>
<comment type="caution">
    <text evidence="2">The sequence shown here is derived from an EMBL/GenBank/DDBJ whole genome shotgun (WGS) entry which is preliminary data.</text>
</comment>
<organism evidence="2 3">
    <name type="scientific">Paractinoplanes toevensis</name>
    <dbReference type="NCBI Taxonomy" id="571911"/>
    <lineage>
        <taxon>Bacteria</taxon>
        <taxon>Bacillati</taxon>
        <taxon>Actinomycetota</taxon>
        <taxon>Actinomycetes</taxon>
        <taxon>Micromonosporales</taxon>
        <taxon>Micromonosporaceae</taxon>
        <taxon>Paractinoplanes</taxon>
    </lineage>
</organism>
<dbReference type="RefSeq" id="WP_213006183.1">
    <property type="nucleotide sequence ID" value="NZ_BOQN01000024.1"/>
</dbReference>
<dbReference type="Gene3D" id="3.10.450.50">
    <property type="match status" value="1"/>
</dbReference>
<dbReference type="AlphaFoldDB" id="A0A919T9P8"/>
<proteinExistence type="predicted"/>
<accession>A0A919T9P8</accession>
<evidence type="ECO:0000313" key="3">
    <source>
        <dbReference type="Proteomes" id="UP000677082"/>
    </source>
</evidence>
<sequence>MTPDDRIAITDLINQHGHLTDSGDFDGLTELFTADVVYDVSALGGGTLVGLAAAREAALALGDANPVAHHVTNIVLRETADGVVQARSKGLGIMADGSAGSVTYADTVELTAAGWRITHRVVRPRRAPLRD</sequence>
<dbReference type="Pfam" id="PF13577">
    <property type="entry name" value="SnoaL_4"/>
    <property type="match status" value="1"/>
</dbReference>
<dbReference type="EMBL" id="BOQN01000024">
    <property type="protein sequence ID" value="GIM90254.1"/>
    <property type="molecule type" value="Genomic_DNA"/>
</dbReference>
<dbReference type="SUPFAM" id="SSF54427">
    <property type="entry name" value="NTF2-like"/>
    <property type="match status" value="1"/>
</dbReference>
<name>A0A919T9P8_9ACTN</name>
<dbReference type="Proteomes" id="UP000677082">
    <property type="component" value="Unassembled WGS sequence"/>
</dbReference>
<dbReference type="InterPro" id="IPR032710">
    <property type="entry name" value="NTF2-like_dom_sf"/>
</dbReference>
<keyword evidence="3" id="KW-1185">Reference proteome</keyword>